<dbReference type="GO" id="GO:0005524">
    <property type="term" value="F:ATP binding"/>
    <property type="evidence" value="ECO:0007669"/>
    <property type="project" value="InterPro"/>
</dbReference>
<dbReference type="GO" id="GO:0009236">
    <property type="term" value="P:cobalamin biosynthetic process"/>
    <property type="evidence" value="ECO:0007669"/>
    <property type="project" value="InterPro"/>
</dbReference>
<dbReference type="EMBL" id="JANJZL010000008">
    <property type="protein sequence ID" value="MCR2044761.1"/>
    <property type="molecule type" value="Genomic_DNA"/>
</dbReference>
<name>A0A9X2S864_9FIRM</name>
<dbReference type="Pfam" id="PF02572">
    <property type="entry name" value="CobA_CobO_BtuR"/>
    <property type="match status" value="1"/>
</dbReference>
<dbReference type="InterPro" id="IPR003724">
    <property type="entry name" value="CblAdoTrfase_CobA"/>
</dbReference>
<keyword evidence="2" id="KW-1185">Reference proteome</keyword>
<dbReference type="NCBIfam" id="NF004637">
    <property type="entry name" value="PRK05986.1"/>
    <property type="match status" value="1"/>
</dbReference>
<dbReference type="RefSeq" id="WP_257490570.1">
    <property type="nucleotide sequence ID" value="NZ_JANJZL010000008.1"/>
</dbReference>
<dbReference type="CDD" id="cd00561">
    <property type="entry name" value="CobA_ACA"/>
    <property type="match status" value="1"/>
</dbReference>
<comment type="caution">
    <text evidence="1">The sequence shown here is derived from an EMBL/GenBank/DDBJ whole genome shotgun (WGS) entry which is preliminary data.</text>
</comment>
<proteinExistence type="predicted"/>
<reference evidence="1" key="1">
    <citation type="submission" date="2022-07" db="EMBL/GenBank/DDBJ databases">
        <title>Enhanced cultured diversity of the mouse gut microbiota enables custom-made synthetic communities.</title>
        <authorList>
            <person name="Afrizal A."/>
        </authorList>
    </citation>
    <scope>NUCLEOTIDE SEQUENCE</scope>
    <source>
        <strain evidence="1">DSM 29482</strain>
    </source>
</reference>
<evidence type="ECO:0000313" key="1">
    <source>
        <dbReference type="EMBL" id="MCR2044761.1"/>
    </source>
</evidence>
<accession>A0A9X2S864</accession>
<dbReference type="Proteomes" id="UP001142078">
    <property type="component" value="Unassembled WGS sequence"/>
</dbReference>
<protein>
    <submittedName>
        <fullName evidence="1">Cob(I)yrinic acid a,c-diamide adenosyltransferase</fullName>
    </submittedName>
</protein>
<dbReference type="PANTHER" id="PTHR46638:SF1">
    <property type="entry name" value="CORRINOID ADENOSYLTRANSFERASE"/>
    <property type="match status" value="1"/>
</dbReference>
<dbReference type="SUPFAM" id="SSF52540">
    <property type="entry name" value="P-loop containing nucleoside triphosphate hydrolases"/>
    <property type="match status" value="1"/>
</dbReference>
<dbReference type="PIRSF" id="PIRSF015617">
    <property type="entry name" value="Adensltrnsf_CobA"/>
    <property type="match status" value="1"/>
</dbReference>
<dbReference type="GO" id="GO:0008817">
    <property type="term" value="F:corrinoid adenosyltransferase activity"/>
    <property type="evidence" value="ECO:0007669"/>
    <property type="project" value="InterPro"/>
</dbReference>
<dbReference type="Gene3D" id="3.40.50.300">
    <property type="entry name" value="P-loop containing nucleotide triphosphate hydrolases"/>
    <property type="match status" value="1"/>
</dbReference>
<dbReference type="PANTHER" id="PTHR46638">
    <property type="entry name" value="CORRINOID ADENOSYLTRANSFERASE"/>
    <property type="match status" value="1"/>
</dbReference>
<sequence>MENSYVHIYTGNGKGKTTASLGLSVRAALAGKKVFFGQFIKGMDYSELRIPNYIPNIEIHQFGRDCFIYNDPTDEDIKEARKGLNICKEVLKSGKYDLVVLDELNIALYYKLFTVDEAIEIIKNRKSSVEVVITGRYAPKELTELADLVTEMKEIKHYYTKGIMARKGIEF</sequence>
<dbReference type="AlphaFoldDB" id="A0A9X2S864"/>
<evidence type="ECO:0000313" key="2">
    <source>
        <dbReference type="Proteomes" id="UP001142078"/>
    </source>
</evidence>
<dbReference type="InterPro" id="IPR027417">
    <property type="entry name" value="P-loop_NTPase"/>
</dbReference>
<organism evidence="1 2">
    <name type="scientific">Anaerosalibacter massiliensis</name>
    <dbReference type="NCBI Taxonomy" id="1347392"/>
    <lineage>
        <taxon>Bacteria</taxon>
        <taxon>Bacillati</taxon>
        <taxon>Bacillota</taxon>
        <taxon>Tissierellia</taxon>
        <taxon>Tissierellales</taxon>
        <taxon>Sporanaerobacteraceae</taxon>
        <taxon>Anaerosalibacter</taxon>
    </lineage>
</organism>
<gene>
    <name evidence="1" type="ORF">NSA23_11660</name>
</gene>